<dbReference type="InterPro" id="IPR032258">
    <property type="entry name" value="DUF5061"/>
</dbReference>
<organism evidence="1 2">
    <name type="scientific">Vreelandella malpeensis</name>
    <dbReference type="NCBI Taxonomy" id="1172368"/>
    <lineage>
        <taxon>Bacteria</taxon>
        <taxon>Pseudomonadati</taxon>
        <taxon>Pseudomonadota</taxon>
        <taxon>Gammaproteobacteria</taxon>
        <taxon>Oceanospirillales</taxon>
        <taxon>Halomonadaceae</taxon>
        <taxon>Vreelandella</taxon>
    </lineage>
</organism>
<dbReference type="Proteomes" id="UP001319882">
    <property type="component" value="Unassembled WGS sequence"/>
</dbReference>
<reference evidence="1 2" key="1">
    <citation type="journal article" date="2021" name="Sci. Rep.">
        <title>Genome analysis of a halophilic bacterium Halomonas malpeensis YU-PRIM-29(T) reveals its exopolysaccharide and pigment producing capabilities.</title>
        <authorList>
            <person name="Athmika"/>
            <person name="Ghate S.D."/>
            <person name="Arun A.B."/>
            <person name="Rao S.S."/>
            <person name="Kumar S.T.A."/>
            <person name="Kandiyil M.K."/>
            <person name="Saptami K."/>
            <person name="Rekha P.D."/>
        </authorList>
    </citation>
    <scope>NUCLEOTIDE SEQUENCE [LARGE SCALE GENOMIC DNA]</scope>
    <source>
        <strain evidence="2">prim 29</strain>
    </source>
</reference>
<dbReference type="RefSeq" id="WP_227390205.1">
    <property type="nucleotide sequence ID" value="NZ_JBHSCJ010000002.1"/>
</dbReference>
<gene>
    <name evidence="1" type="ORF">GEV37_10440</name>
</gene>
<dbReference type="PROSITE" id="PS51257">
    <property type="entry name" value="PROKAR_LIPOPROTEIN"/>
    <property type="match status" value="1"/>
</dbReference>
<accession>A0ABS8DT76</accession>
<protein>
    <recommendedName>
        <fullName evidence="3">Surface antigen domain-containing protein</fullName>
    </recommendedName>
</protein>
<dbReference type="Pfam" id="PF16587">
    <property type="entry name" value="DUF5061"/>
    <property type="match status" value="1"/>
</dbReference>
<comment type="caution">
    <text evidence="1">The sequence shown here is derived from an EMBL/GenBank/DDBJ whole genome shotgun (WGS) entry which is preliminary data.</text>
</comment>
<evidence type="ECO:0000313" key="1">
    <source>
        <dbReference type="EMBL" id="MCB8889532.1"/>
    </source>
</evidence>
<sequence length="135" mass="14201">MPFSPRDNLSTVRLLLGALTLALISGCATSYPSGSASQSPRYALNNDSAKAIGDANINGFLEQSPAGGVTSAARSPWGDNVEIIADAPYLAASGRECRQLQIVAMGGDTRRGLVCKTDNGWVNQRVVTQTVEGRF</sequence>
<proteinExistence type="predicted"/>
<keyword evidence="2" id="KW-1185">Reference proteome</keyword>
<name>A0ABS8DT76_9GAMM</name>
<evidence type="ECO:0000313" key="2">
    <source>
        <dbReference type="Proteomes" id="UP001319882"/>
    </source>
</evidence>
<dbReference type="EMBL" id="WHVL01000004">
    <property type="protein sequence ID" value="MCB8889532.1"/>
    <property type="molecule type" value="Genomic_DNA"/>
</dbReference>
<evidence type="ECO:0008006" key="3">
    <source>
        <dbReference type="Google" id="ProtNLM"/>
    </source>
</evidence>